<name>A0A0A9D0P0_ARUDO</name>
<sequence length="43" mass="4960">MPTWHDSHSISFPSVCLRRTTRVYKLGCSLDQSFGFSIFPPRT</sequence>
<proteinExistence type="predicted"/>
<organism evidence="1">
    <name type="scientific">Arundo donax</name>
    <name type="common">Giant reed</name>
    <name type="synonym">Donax arundinaceus</name>
    <dbReference type="NCBI Taxonomy" id="35708"/>
    <lineage>
        <taxon>Eukaryota</taxon>
        <taxon>Viridiplantae</taxon>
        <taxon>Streptophyta</taxon>
        <taxon>Embryophyta</taxon>
        <taxon>Tracheophyta</taxon>
        <taxon>Spermatophyta</taxon>
        <taxon>Magnoliopsida</taxon>
        <taxon>Liliopsida</taxon>
        <taxon>Poales</taxon>
        <taxon>Poaceae</taxon>
        <taxon>PACMAD clade</taxon>
        <taxon>Arundinoideae</taxon>
        <taxon>Arundineae</taxon>
        <taxon>Arundo</taxon>
    </lineage>
</organism>
<dbReference type="EMBL" id="GBRH01215771">
    <property type="protein sequence ID" value="JAD82124.1"/>
    <property type="molecule type" value="Transcribed_RNA"/>
</dbReference>
<dbReference type="AlphaFoldDB" id="A0A0A9D0P0"/>
<protein>
    <submittedName>
        <fullName evidence="1">Uncharacterized protein</fullName>
    </submittedName>
</protein>
<accession>A0A0A9D0P0</accession>
<reference evidence="1" key="1">
    <citation type="submission" date="2014-09" db="EMBL/GenBank/DDBJ databases">
        <authorList>
            <person name="Magalhaes I.L.F."/>
            <person name="Oliveira U."/>
            <person name="Santos F.R."/>
            <person name="Vidigal T.H.D.A."/>
            <person name="Brescovit A.D."/>
            <person name="Santos A.J."/>
        </authorList>
    </citation>
    <scope>NUCLEOTIDE SEQUENCE</scope>
    <source>
        <tissue evidence="1">Shoot tissue taken approximately 20 cm above the soil surface</tissue>
    </source>
</reference>
<reference evidence="1" key="2">
    <citation type="journal article" date="2015" name="Data Brief">
        <title>Shoot transcriptome of the giant reed, Arundo donax.</title>
        <authorList>
            <person name="Barrero R.A."/>
            <person name="Guerrero F.D."/>
            <person name="Moolhuijzen P."/>
            <person name="Goolsby J.A."/>
            <person name="Tidwell J."/>
            <person name="Bellgard S.E."/>
            <person name="Bellgard M.I."/>
        </authorList>
    </citation>
    <scope>NUCLEOTIDE SEQUENCE</scope>
    <source>
        <tissue evidence="1">Shoot tissue taken approximately 20 cm above the soil surface</tissue>
    </source>
</reference>
<evidence type="ECO:0000313" key="1">
    <source>
        <dbReference type="EMBL" id="JAD82124.1"/>
    </source>
</evidence>